<name>A0A9D2JT74_9FIRM</name>
<dbReference type="InterPro" id="IPR047801">
    <property type="entry name" value="Peptidase_C45"/>
</dbReference>
<reference evidence="2" key="1">
    <citation type="journal article" date="2021" name="PeerJ">
        <title>Extensive microbial diversity within the chicken gut microbiome revealed by metagenomics and culture.</title>
        <authorList>
            <person name="Gilroy R."/>
            <person name="Ravi A."/>
            <person name="Getino M."/>
            <person name="Pursley I."/>
            <person name="Horton D.L."/>
            <person name="Alikhan N.F."/>
            <person name="Baker D."/>
            <person name="Gharbi K."/>
            <person name="Hall N."/>
            <person name="Watson M."/>
            <person name="Adriaenssens E.M."/>
            <person name="Foster-Nyarko E."/>
            <person name="Jarju S."/>
            <person name="Secka A."/>
            <person name="Antonio M."/>
            <person name="Oren A."/>
            <person name="Chaudhuri R.R."/>
            <person name="La Ragione R."/>
            <person name="Hildebrand F."/>
            <person name="Pallen M.J."/>
        </authorList>
    </citation>
    <scope>NUCLEOTIDE SEQUENCE</scope>
    <source>
        <strain evidence="2">1068</strain>
    </source>
</reference>
<comment type="caution">
    <text evidence="2">The sequence shown here is derived from an EMBL/GenBank/DDBJ whole genome shotgun (WGS) entry which is preliminary data.</text>
</comment>
<evidence type="ECO:0000259" key="1">
    <source>
        <dbReference type="Pfam" id="PF03417"/>
    </source>
</evidence>
<gene>
    <name evidence="2" type="ORF">H9809_07950</name>
</gene>
<dbReference type="InterPro" id="IPR047794">
    <property type="entry name" value="C45_proenzyme-like"/>
</dbReference>
<sequence length="204" mass="23137">SSFINGEEGLNQHGLAVAMTFVLTDLREIKAGFNSCFIVRYLLENACNAAQALSMLLELPIASNCNILLADKGGNMLVAECTPTAKNIRRPQKTDTGYGICTVNSFISEEMKPYDFAKGQDYYSRQRFQVVMETLNRHMKGNLIDTAQKLLKGEYGFMCQYDQEPDFETVWSSVFDLKNLTIYRAEGDPRKKKFIVDKRLQSNK</sequence>
<reference evidence="2" key="2">
    <citation type="submission" date="2021-04" db="EMBL/GenBank/DDBJ databases">
        <authorList>
            <person name="Gilroy R."/>
        </authorList>
    </citation>
    <scope>NUCLEOTIDE SEQUENCE</scope>
    <source>
        <strain evidence="2">1068</strain>
    </source>
</reference>
<evidence type="ECO:0000313" key="3">
    <source>
        <dbReference type="Proteomes" id="UP000824056"/>
    </source>
</evidence>
<organism evidence="2 3">
    <name type="scientific">Candidatus Blautia pullicola</name>
    <dbReference type="NCBI Taxonomy" id="2838498"/>
    <lineage>
        <taxon>Bacteria</taxon>
        <taxon>Bacillati</taxon>
        <taxon>Bacillota</taxon>
        <taxon>Clostridia</taxon>
        <taxon>Lachnospirales</taxon>
        <taxon>Lachnospiraceae</taxon>
        <taxon>Blautia</taxon>
    </lineage>
</organism>
<dbReference type="Pfam" id="PF03417">
    <property type="entry name" value="AAT"/>
    <property type="match status" value="1"/>
</dbReference>
<feature type="non-terminal residue" evidence="2">
    <location>
        <position position="1"/>
    </location>
</feature>
<dbReference type="PANTHER" id="PTHR34180">
    <property type="entry name" value="PEPTIDASE C45"/>
    <property type="match status" value="1"/>
</dbReference>
<evidence type="ECO:0000313" key="2">
    <source>
        <dbReference type="EMBL" id="HIZ65813.1"/>
    </source>
</evidence>
<dbReference type="NCBIfam" id="NF040521">
    <property type="entry name" value="C45_proenzyme"/>
    <property type="match status" value="1"/>
</dbReference>
<accession>A0A9D2JT74</accession>
<proteinExistence type="predicted"/>
<protein>
    <submittedName>
        <fullName evidence="2">Acyl-CoA--6-aminopenicillanic acid acyl-transferase</fullName>
    </submittedName>
</protein>
<feature type="domain" description="Peptidase C45 hydrolase" evidence="1">
    <location>
        <begin position="7"/>
        <end position="190"/>
    </location>
</feature>
<dbReference type="Proteomes" id="UP000824056">
    <property type="component" value="Unassembled WGS sequence"/>
</dbReference>
<dbReference type="EMBL" id="DXBG01000180">
    <property type="protein sequence ID" value="HIZ65813.1"/>
    <property type="molecule type" value="Genomic_DNA"/>
</dbReference>
<dbReference type="PANTHER" id="PTHR34180:SF1">
    <property type="entry name" value="BETA-ALANYL-DOPAMINE_CARCININE HYDROLASE"/>
    <property type="match status" value="1"/>
</dbReference>
<dbReference type="InterPro" id="IPR005079">
    <property type="entry name" value="Peptidase_C45_hydrolase"/>
</dbReference>
<dbReference type="AlphaFoldDB" id="A0A9D2JT74"/>
<dbReference type="Gene3D" id="3.60.60.10">
    <property type="entry name" value="Penicillin V Acylase, Chain A"/>
    <property type="match status" value="1"/>
</dbReference>